<dbReference type="Proteomes" id="UP000092634">
    <property type="component" value="Unassembled WGS sequence"/>
</dbReference>
<dbReference type="InterPro" id="IPR021109">
    <property type="entry name" value="Peptidase_aspartic_dom_sf"/>
</dbReference>
<evidence type="ECO:0008006" key="4">
    <source>
        <dbReference type="Google" id="ProtNLM"/>
    </source>
</evidence>
<dbReference type="Gene3D" id="2.40.70.10">
    <property type="entry name" value="Acid Proteases"/>
    <property type="match status" value="1"/>
</dbReference>
<dbReference type="AlphaFoldDB" id="A0A1E8PU07"/>
<accession>A0A1E8PU07</accession>
<dbReference type="EMBL" id="MAQB02000001">
    <property type="protein sequence ID" value="OFJ49567.1"/>
    <property type="molecule type" value="Genomic_DNA"/>
</dbReference>
<organism evidence="2 3">
    <name type="scientific">Janthinobacterium lividum</name>
    <dbReference type="NCBI Taxonomy" id="29581"/>
    <lineage>
        <taxon>Bacteria</taxon>
        <taxon>Pseudomonadati</taxon>
        <taxon>Pseudomonadota</taxon>
        <taxon>Betaproteobacteria</taxon>
        <taxon>Burkholderiales</taxon>
        <taxon>Oxalobacteraceae</taxon>
        <taxon>Janthinobacterium</taxon>
    </lineage>
</organism>
<keyword evidence="1" id="KW-0732">Signal</keyword>
<feature type="chain" id="PRO_5009214735" description="Aspartyl protease" evidence="1">
    <location>
        <begin position="20"/>
        <end position="145"/>
    </location>
</feature>
<gene>
    <name evidence="2" type="ORF">BA896_012490</name>
</gene>
<evidence type="ECO:0000313" key="2">
    <source>
        <dbReference type="EMBL" id="OFJ49567.1"/>
    </source>
</evidence>
<reference evidence="2 3" key="1">
    <citation type="submission" date="2016-10" db="EMBL/GenBank/DDBJ databases">
        <title>Updated version of Genome Assembly of Janthinobacterium lividum ERGS5:01.</title>
        <authorList>
            <person name="Kumar R."/>
            <person name="Acharya V."/>
            <person name="Singh D."/>
        </authorList>
    </citation>
    <scope>NUCLEOTIDE SEQUENCE [LARGE SCALE GENOMIC DNA]</scope>
    <source>
        <strain evidence="2 3">ERGS5:01</strain>
    </source>
</reference>
<protein>
    <recommendedName>
        <fullName evidence="4">Aspartyl protease</fullName>
    </recommendedName>
</protein>
<comment type="caution">
    <text evidence="2">The sequence shown here is derived from an EMBL/GenBank/DDBJ whole genome shotgun (WGS) entry which is preliminary data.</text>
</comment>
<evidence type="ECO:0000313" key="3">
    <source>
        <dbReference type="Proteomes" id="UP000092634"/>
    </source>
</evidence>
<evidence type="ECO:0000256" key="1">
    <source>
        <dbReference type="SAM" id="SignalP"/>
    </source>
</evidence>
<sequence length="145" mass="14829">MKTNAALCLLLLCASTALAAALPVSLANGTPVVQLDLNGKTLPFVLDTGASTSLHLTPEVAESLPGLACTGRQRKSIDEGLLLHLADGKKTYRLVLDTAASVSIIKSSAAEAASRVEQCAFKLGPGCPCRTITLSLPGGKSISPC</sequence>
<name>A0A1E8PU07_9BURK</name>
<feature type="signal peptide" evidence="1">
    <location>
        <begin position="1"/>
        <end position="19"/>
    </location>
</feature>
<proteinExistence type="predicted"/>